<evidence type="ECO:0000259" key="1">
    <source>
        <dbReference type="Pfam" id="PF14765"/>
    </source>
</evidence>
<dbReference type="InterPro" id="IPR042104">
    <property type="entry name" value="PKS_dehydratase_sf"/>
</dbReference>
<comment type="caution">
    <text evidence="2">The sequence shown here is derived from an EMBL/GenBank/DDBJ whole genome shotgun (WGS) entry which is preliminary data.</text>
</comment>
<keyword evidence="3" id="KW-1185">Reference proteome</keyword>
<dbReference type="Gene3D" id="3.10.129.110">
    <property type="entry name" value="Polyketide synthase dehydratase"/>
    <property type="match status" value="1"/>
</dbReference>
<reference evidence="2 3" key="1">
    <citation type="submission" date="2023-05" db="EMBL/GenBank/DDBJ databases">
        <title>Streptantibioticus silvisoli sp. nov., acidotolerant actinomycetes 1 from pine litter.</title>
        <authorList>
            <person name="Swiecimska M."/>
            <person name="Golinska P."/>
            <person name="Sangal V."/>
            <person name="Wachnowicz B."/>
            <person name="Goodfellow M."/>
        </authorList>
    </citation>
    <scope>NUCLEOTIDE SEQUENCE [LARGE SCALE GENOMIC DNA]</scope>
    <source>
        <strain evidence="2 3">SL54</strain>
    </source>
</reference>
<sequence length="252" mass="24551">MCLPEGEWGRAGRFGLHPGLLDGALQAAAAGVVVGGSGDGSGGDGVGGFGGVGLPFSWSGVSLWASGASVLRVRLSPVGVGGFSVVAVDGEGVPVVSVERLAVRPVVAGQLERAGAAAGVGDVYRLEWMRFPVSGTVPELGAVALLGADLLGAGRGLAAAGVEVAPVGDRADLPGVVVLPVGAAASADGAVCPDGSVVRDAVVDVLDEVRRWVGDEGCGGSRLVVVTCGAVGDVVSDVAGAGVWGLVRSVQL</sequence>
<gene>
    <name evidence="2" type="ORF">POF43_034370</name>
</gene>
<proteinExistence type="predicted"/>
<evidence type="ECO:0000313" key="2">
    <source>
        <dbReference type="EMBL" id="MDI5967747.1"/>
    </source>
</evidence>
<accession>A0ABT6WB88</accession>
<dbReference type="EMBL" id="JAAGKO020000129">
    <property type="protein sequence ID" value="MDI5967747.1"/>
    <property type="molecule type" value="Genomic_DNA"/>
</dbReference>
<dbReference type="SUPFAM" id="SSF51735">
    <property type="entry name" value="NAD(P)-binding Rossmann-fold domains"/>
    <property type="match status" value="1"/>
</dbReference>
<dbReference type="InterPro" id="IPR036291">
    <property type="entry name" value="NAD(P)-bd_dom_sf"/>
</dbReference>
<dbReference type="Pfam" id="PF14765">
    <property type="entry name" value="PS-DH"/>
    <property type="match status" value="1"/>
</dbReference>
<dbReference type="Proteomes" id="UP001156398">
    <property type="component" value="Unassembled WGS sequence"/>
</dbReference>
<dbReference type="RefSeq" id="WP_282704966.1">
    <property type="nucleotide sequence ID" value="NZ_JAAGKO020000129.1"/>
</dbReference>
<dbReference type="Gene3D" id="3.40.50.11460">
    <property type="match status" value="1"/>
</dbReference>
<evidence type="ECO:0000313" key="3">
    <source>
        <dbReference type="Proteomes" id="UP001156398"/>
    </source>
</evidence>
<name>A0ABT6WB88_9ACTN</name>
<feature type="domain" description="Polyketide synthase dehydratase" evidence="1">
    <location>
        <begin position="10"/>
        <end position="112"/>
    </location>
</feature>
<dbReference type="InterPro" id="IPR049551">
    <property type="entry name" value="PKS_DH_C"/>
</dbReference>
<protein>
    <submittedName>
        <fullName evidence="2">Polyketide synthase dehydratase domain-containing protein</fullName>
    </submittedName>
</protein>
<feature type="non-terminal residue" evidence="2">
    <location>
        <position position="252"/>
    </location>
</feature>
<organism evidence="2 3">
    <name type="scientific">Streptantibioticus silvisoli</name>
    <dbReference type="NCBI Taxonomy" id="2705255"/>
    <lineage>
        <taxon>Bacteria</taxon>
        <taxon>Bacillati</taxon>
        <taxon>Actinomycetota</taxon>
        <taxon>Actinomycetes</taxon>
        <taxon>Kitasatosporales</taxon>
        <taxon>Streptomycetaceae</taxon>
        <taxon>Streptantibioticus</taxon>
    </lineage>
</organism>